<comment type="caution">
    <text evidence="2">The sequence shown here is derived from an EMBL/GenBank/DDBJ whole genome shotgun (WGS) entry which is preliminary data.</text>
</comment>
<evidence type="ECO:0000313" key="3">
    <source>
        <dbReference type="Proteomes" id="UP001153069"/>
    </source>
</evidence>
<feature type="compositionally biased region" description="Acidic residues" evidence="1">
    <location>
        <begin position="468"/>
        <end position="478"/>
    </location>
</feature>
<organism evidence="2 3">
    <name type="scientific">Seminavis robusta</name>
    <dbReference type="NCBI Taxonomy" id="568900"/>
    <lineage>
        <taxon>Eukaryota</taxon>
        <taxon>Sar</taxon>
        <taxon>Stramenopiles</taxon>
        <taxon>Ochrophyta</taxon>
        <taxon>Bacillariophyta</taxon>
        <taxon>Bacillariophyceae</taxon>
        <taxon>Bacillariophycidae</taxon>
        <taxon>Naviculales</taxon>
        <taxon>Naviculaceae</taxon>
        <taxon>Seminavis</taxon>
    </lineage>
</organism>
<dbReference type="Proteomes" id="UP001153069">
    <property type="component" value="Unassembled WGS sequence"/>
</dbReference>
<dbReference type="EMBL" id="CAICTM010002901">
    <property type="protein sequence ID" value="CAB9530498.1"/>
    <property type="molecule type" value="Genomic_DNA"/>
</dbReference>
<feature type="region of interest" description="Disordered" evidence="1">
    <location>
        <begin position="345"/>
        <end position="525"/>
    </location>
</feature>
<feature type="compositionally biased region" description="Basic and acidic residues" evidence="1">
    <location>
        <begin position="402"/>
        <end position="416"/>
    </location>
</feature>
<evidence type="ECO:0000256" key="1">
    <source>
        <dbReference type="SAM" id="MobiDB-lite"/>
    </source>
</evidence>
<proteinExistence type="predicted"/>
<accession>A0A9N8HX33</accession>
<protein>
    <submittedName>
        <fullName evidence="2">Uncharacterized protein</fullName>
    </submittedName>
</protein>
<name>A0A9N8HX33_9STRA</name>
<dbReference type="AlphaFoldDB" id="A0A9N8HX33"/>
<reference evidence="2" key="1">
    <citation type="submission" date="2020-06" db="EMBL/GenBank/DDBJ databases">
        <authorList>
            <consortium name="Plant Systems Biology data submission"/>
        </authorList>
    </citation>
    <scope>NUCLEOTIDE SEQUENCE</scope>
    <source>
        <strain evidence="2">D6</strain>
    </source>
</reference>
<gene>
    <name evidence="2" type="ORF">SEMRO_2903_G339870.1</name>
</gene>
<sequence>MKQRLKDWHVTLKMHASPNGGTRIFKESVRFVFGKKELRDDEIEAMKALQDSYYRCKFGRQEGEEEDATVSFWISLETLEARKKQDEWANNVEDVRYLRIKNRDVGFVRASDECLRDEIRKNGGKSLEERRKRRKPTQPVEELALPQNKKLSLGEAKEVKRSALKAGKEWTEELKERALTVAEEWVGESADWTQSFIKRSMAEKLDQDLATWLDSQRGSLCNSKPYADDYDRFREEVMETIVVDGVNRMGNAMVEWFDNQTRGSSLGFGTSRPSASLVDIRDPFGLGSTNSLRGSDFEPIGWDTSSTQSLSRLDSESILSGFGSELDDSTSVTIMMNCDDSTSFSFQEERQRHLASTTRGRPHEVTGNPPPPDCVVIRANRDKGRPTPPVSTRKGASSARRSASEKAHQSIHDTKGEVTGTVGDSGTEKVYVSYSKAEGPGRRTAQTEDGSPKGGGWCDNSKERTWVVDDDSPADDNGGDPLSILSKGGNLGSGGDNEEPAWAASGVSPASNGGDRLSIRSKGRASFRKKWMRTIAEG</sequence>
<evidence type="ECO:0000313" key="2">
    <source>
        <dbReference type="EMBL" id="CAB9530498.1"/>
    </source>
</evidence>
<keyword evidence="3" id="KW-1185">Reference proteome</keyword>